<accession>A0A5C4VNV7</accession>
<sequence length="171" mass="17306">MTGTRPTVLAWLGLAARLVAGVVWIVAGGLKVAEPEASVNAVRAYQLLPSSLAEPVGLALPAVELVVGLALVLGVLARGAAVVSALLFGAFIVGIASVWARGIEIDCGCFGGGGAKAGAASAYPWEIARDAALLAASLLVASLRRTPLALDSLLFAPRPEERATTHEGAMN</sequence>
<feature type="transmembrane region" description="Helical" evidence="5">
    <location>
        <begin position="81"/>
        <end position="100"/>
    </location>
</feature>
<comment type="subcellular location">
    <subcellularLocation>
        <location evidence="1">Membrane</location>
        <topology evidence="1">Multi-pass membrane protein</topology>
    </subcellularLocation>
</comment>
<name>A0A5C4VNV7_9ACTN</name>
<comment type="caution">
    <text evidence="7">The sequence shown here is derived from an EMBL/GenBank/DDBJ whole genome shotgun (WGS) entry which is preliminary data.</text>
</comment>
<dbReference type="EMBL" id="VDMP01000026">
    <property type="protein sequence ID" value="TNM37512.1"/>
    <property type="molecule type" value="Genomic_DNA"/>
</dbReference>
<dbReference type="UniPathway" id="UPA00895"/>
<dbReference type="AlphaFoldDB" id="A0A5C4VNV7"/>
<dbReference type="GO" id="GO:0030416">
    <property type="term" value="P:methylamine metabolic process"/>
    <property type="evidence" value="ECO:0007669"/>
    <property type="project" value="InterPro"/>
</dbReference>
<evidence type="ECO:0000256" key="5">
    <source>
        <dbReference type="SAM" id="Phobius"/>
    </source>
</evidence>
<dbReference type="Proteomes" id="UP000313231">
    <property type="component" value="Unassembled WGS sequence"/>
</dbReference>
<keyword evidence="4 5" id="KW-0472">Membrane</keyword>
<feature type="transmembrane region" description="Helical" evidence="5">
    <location>
        <begin position="7"/>
        <end position="27"/>
    </location>
</feature>
<keyword evidence="3 5" id="KW-1133">Transmembrane helix</keyword>
<dbReference type="Pfam" id="PF07291">
    <property type="entry name" value="MauE"/>
    <property type="match status" value="1"/>
</dbReference>
<dbReference type="GO" id="GO:0016020">
    <property type="term" value="C:membrane"/>
    <property type="evidence" value="ECO:0007669"/>
    <property type="project" value="UniProtKB-SubCell"/>
</dbReference>
<protein>
    <submittedName>
        <fullName evidence="7">DoxX family membrane protein</fullName>
    </submittedName>
</protein>
<feature type="domain" description="Methylamine utilisation protein MauE" evidence="6">
    <location>
        <begin position="10"/>
        <end position="141"/>
    </location>
</feature>
<evidence type="ECO:0000313" key="8">
    <source>
        <dbReference type="Proteomes" id="UP000313231"/>
    </source>
</evidence>
<dbReference type="InterPro" id="IPR009908">
    <property type="entry name" value="Methylamine_util_MauE"/>
</dbReference>
<gene>
    <name evidence="7" type="ORF">FHP29_17000</name>
</gene>
<keyword evidence="8" id="KW-1185">Reference proteome</keyword>
<reference evidence="7 8" key="1">
    <citation type="journal article" date="2016" name="Int. J. Syst. Evol. Microbiol.">
        <title>Nocardioides albidus sp. nov., an actinobacterium isolated from garden soil.</title>
        <authorList>
            <person name="Singh H."/>
            <person name="Du J."/>
            <person name="Trinh H."/>
            <person name="Won K."/>
            <person name="Yang J.E."/>
            <person name="Yin C."/>
            <person name="Kook M."/>
            <person name="Yi T.H."/>
        </authorList>
    </citation>
    <scope>NUCLEOTIDE SEQUENCE [LARGE SCALE GENOMIC DNA]</scope>
    <source>
        <strain evidence="7 8">CCTCC AB 2015297</strain>
    </source>
</reference>
<evidence type="ECO:0000256" key="2">
    <source>
        <dbReference type="ARBA" id="ARBA00022692"/>
    </source>
</evidence>
<evidence type="ECO:0000256" key="3">
    <source>
        <dbReference type="ARBA" id="ARBA00022989"/>
    </source>
</evidence>
<organism evidence="7 8">
    <name type="scientific">Nocardioides albidus</name>
    <dbReference type="NCBI Taxonomy" id="1517589"/>
    <lineage>
        <taxon>Bacteria</taxon>
        <taxon>Bacillati</taxon>
        <taxon>Actinomycetota</taxon>
        <taxon>Actinomycetes</taxon>
        <taxon>Propionibacteriales</taxon>
        <taxon>Nocardioidaceae</taxon>
        <taxon>Nocardioides</taxon>
    </lineage>
</organism>
<proteinExistence type="predicted"/>
<evidence type="ECO:0000256" key="1">
    <source>
        <dbReference type="ARBA" id="ARBA00004141"/>
    </source>
</evidence>
<dbReference type="OrthoDB" id="5422529at2"/>
<keyword evidence="2 5" id="KW-0812">Transmembrane</keyword>
<feature type="transmembrane region" description="Helical" evidence="5">
    <location>
        <begin position="56"/>
        <end position="76"/>
    </location>
</feature>
<dbReference type="RefSeq" id="WP_139624059.1">
    <property type="nucleotide sequence ID" value="NZ_VDMP01000026.1"/>
</dbReference>
<evidence type="ECO:0000259" key="6">
    <source>
        <dbReference type="Pfam" id="PF07291"/>
    </source>
</evidence>
<evidence type="ECO:0000313" key="7">
    <source>
        <dbReference type="EMBL" id="TNM37512.1"/>
    </source>
</evidence>
<evidence type="ECO:0000256" key="4">
    <source>
        <dbReference type="ARBA" id="ARBA00023136"/>
    </source>
</evidence>